<dbReference type="GO" id="GO:0015074">
    <property type="term" value="P:DNA integration"/>
    <property type="evidence" value="ECO:0007669"/>
    <property type="project" value="UniProtKB-KW"/>
</dbReference>
<keyword evidence="2 3" id="KW-0238">DNA-binding</keyword>
<dbReference type="KEGG" id="pcor:KS4_14920"/>
<dbReference type="InterPro" id="IPR010998">
    <property type="entry name" value="Integrase_recombinase_N"/>
</dbReference>
<name>A0A517YT81_9BACT</name>
<keyword evidence="6" id="KW-1185">Reference proteome</keyword>
<proteinExistence type="predicted"/>
<evidence type="ECO:0000256" key="3">
    <source>
        <dbReference type="PROSITE-ProRule" id="PRU01248"/>
    </source>
</evidence>
<dbReference type="Proteomes" id="UP000317369">
    <property type="component" value="Chromosome"/>
</dbReference>
<evidence type="ECO:0000313" key="6">
    <source>
        <dbReference type="Proteomes" id="UP000317369"/>
    </source>
</evidence>
<dbReference type="AlphaFoldDB" id="A0A517YT81"/>
<protein>
    <recommendedName>
        <fullName evidence="4">Core-binding (CB) domain-containing protein</fullName>
    </recommendedName>
</protein>
<gene>
    <name evidence="5" type="ORF">KS4_14920</name>
</gene>
<dbReference type="GO" id="GO:0003677">
    <property type="term" value="F:DNA binding"/>
    <property type="evidence" value="ECO:0007669"/>
    <property type="project" value="UniProtKB-UniRule"/>
</dbReference>
<dbReference type="EMBL" id="CP036425">
    <property type="protein sequence ID" value="QDU33445.1"/>
    <property type="molecule type" value="Genomic_DNA"/>
</dbReference>
<sequence length="49" mass="5643">MKCVSVCSAYSICYSDVQRFMNDQRKAGKAPRTINGYLQAFKQFCKWAV</sequence>
<organism evidence="5 6">
    <name type="scientific">Poriferisphaera corsica</name>
    <dbReference type="NCBI Taxonomy" id="2528020"/>
    <lineage>
        <taxon>Bacteria</taxon>
        <taxon>Pseudomonadati</taxon>
        <taxon>Planctomycetota</taxon>
        <taxon>Phycisphaerae</taxon>
        <taxon>Phycisphaerales</taxon>
        <taxon>Phycisphaeraceae</taxon>
        <taxon>Poriferisphaera</taxon>
    </lineage>
</organism>
<evidence type="ECO:0000313" key="5">
    <source>
        <dbReference type="EMBL" id="QDU33445.1"/>
    </source>
</evidence>
<dbReference type="InterPro" id="IPR044068">
    <property type="entry name" value="CB"/>
</dbReference>
<evidence type="ECO:0000256" key="1">
    <source>
        <dbReference type="ARBA" id="ARBA00022908"/>
    </source>
</evidence>
<evidence type="ECO:0000259" key="4">
    <source>
        <dbReference type="PROSITE" id="PS51900"/>
    </source>
</evidence>
<feature type="domain" description="Core-binding (CB)" evidence="4">
    <location>
        <begin position="1"/>
        <end position="49"/>
    </location>
</feature>
<dbReference type="Gene3D" id="1.10.150.130">
    <property type="match status" value="1"/>
</dbReference>
<evidence type="ECO:0000256" key="2">
    <source>
        <dbReference type="ARBA" id="ARBA00023125"/>
    </source>
</evidence>
<dbReference type="PROSITE" id="PS51900">
    <property type="entry name" value="CB"/>
    <property type="match status" value="1"/>
</dbReference>
<keyword evidence="1" id="KW-0229">DNA integration</keyword>
<accession>A0A517YT81</accession>
<reference evidence="5 6" key="1">
    <citation type="submission" date="2019-02" db="EMBL/GenBank/DDBJ databases">
        <title>Deep-cultivation of Planctomycetes and their phenomic and genomic characterization uncovers novel biology.</title>
        <authorList>
            <person name="Wiegand S."/>
            <person name="Jogler M."/>
            <person name="Boedeker C."/>
            <person name="Pinto D."/>
            <person name="Vollmers J."/>
            <person name="Rivas-Marin E."/>
            <person name="Kohn T."/>
            <person name="Peeters S.H."/>
            <person name="Heuer A."/>
            <person name="Rast P."/>
            <person name="Oberbeckmann S."/>
            <person name="Bunk B."/>
            <person name="Jeske O."/>
            <person name="Meyerdierks A."/>
            <person name="Storesund J.E."/>
            <person name="Kallscheuer N."/>
            <person name="Luecker S."/>
            <person name="Lage O.M."/>
            <person name="Pohl T."/>
            <person name="Merkel B.J."/>
            <person name="Hornburger P."/>
            <person name="Mueller R.-W."/>
            <person name="Bruemmer F."/>
            <person name="Labrenz M."/>
            <person name="Spormann A.M."/>
            <person name="Op den Camp H."/>
            <person name="Overmann J."/>
            <person name="Amann R."/>
            <person name="Jetten M.S.M."/>
            <person name="Mascher T."/>
            <person name="Medema M.H."/>
            <person name="Devos D.P."/>
            <person name="Kaster A.-K."/>
            <person name="Ovreas L."/>
            <person name="Rohde M."/>
            <person name="Galperin M.Y."/>
            <person name="Jogler C."/>
        </authorList>
    </citation>
    <scope>NUCLEOTIDE SEQUENCE [LARGE SCALE GENOMIC DNA]</scope>
    <source>
        <strain evidence="5 6">KS4</strain>
    </source>
</reference>